<protein>
    <submittedName>
        <fullName evidence="1 3">Uncharacterized protein</fullName>
    </submittedName>
</protein>
<keyword evidence="2" id="KW-1185">Reference proteome</keyword>
<gene>
    <name evidence="1" type="ORF">TASK_LOCUS2557</name>
</gene>
<accession>A0A0R3VYR2</accession>
<reference evidence="3" key="1">
    <citation type="submission" date="2017-02" db="UniProtKB">
        <authorList>
            <consortium name="WormBaseParasite"/>
        </authorList>
    </citation>
    <scope>IDENTIFICATION</scope>
</reference>
<name>A0A0R3VYR2_TAEAS</name>
<dbReference type="Proteomes" id="UP000282613">
    <property type="component" value="Unassembled WGS sequence"/>
</dbReference>
<dbReference type="AlphaFoldDB" id="A0A0R3VYR2"/>
<evidence type="ECO:0000313" key="1">
    <source>
        <dbReference type="EMBL" id="VDK25518.1"/>
    </source>
</evidence>
<organism evidence="3">
    <name type="scientific">Taenia asiatica</name>
    <name type="common">Asian tapeworm</name>
    <dbReference type="NCBI Taxonomy" id="60517"/>
    <lineage>
        <taxon>Eukaryota</taxon>
        <taxon>Metazoa</taxon>
        <taxon>Spiralia</taxon>
        <taxon>Lophotrochozoa</taxon>
        <taxon>Platyhelminthes</taxon>
        <taxon>Cestoda</taxon>
        <taxon>Eucestoda</taxon>
        <taxon>Cyclophyllidea</taxon>
        <taxon>Taeniidae</taxon>
        <taxon>Taenia</taxon>
    </lineage>
</organism>
<reference evidence="1 2" key="2">
    <citation type="submission" date="2018-11" db="EMBL/GenBank/DDBJ databases">
        <authorList>
            <consortium name="Pathogen Informatics"/>
        </authorList>
    </citation>
    <scope>NUCLEOTIDE SEQUENCE [LARGE SCALE GENOMIC DNA]</scope>
</reference>
<sequence>MGCSSIMSPMISSEVSGHHVGEWMAQPTSSDMNCDFDGQMMNASIAEEVAILQYENRWCPTATKIAD</sequence>
<dbReference type="EMBL" id="UYRS01002036">
    <property type="protein sequence ID" value="VDK25518.1"/>
    <property type="molecule type" value="Genomic_DNA"/>
</dbReference>
<evidence type="ECO:0000313" key="3">
    <source>
        <dbReference type="WBParaSite" id="TASK_0000255601-mRNA-1"/>
    </source>
</evidence>
<dbReference type="WBParaSite" id="TASK_0000255601-mRNA-1">
    <property type="protein sequence ID" value="TASK_0000255601-mRNA-1"/>
    <property type="gene ID" value="TASK_0000255601"/>
</dbReference>
<evidence type="ECO:0000313" key="2">
    <source>
        <dbReference type="Proteomes" id="UP000282613"/>
    </source>
</evidence>
<proteinExistence type="predicted"/>